<dbReference type="Proteomes" id="UP000242180">
    <property type="component" value="Unassembled WGS sequence"/>
</dbReference>
<keyword evidence="4" id="KW-1185">Reference proteome</keyword>
<accession>A0A1X2HNF3</accession>
<feature type="compositionally biased region" description="Basic residues" evidence="2">
    <location>
        <begin position="1"/>
        <end position="10"/>
    </location>
</feature>
<evidence type="ECO:0000256" key="1">
    <source>
        <dbReference type="ARBA" id="ARBA00007462"/>
    </source>
</evidence>
<dbReference type="OMA" id="FVKQRFY"/>
<evidence type="ECO:0000313" key="3">
    <source>
        <dbReference type="EMBL" id="ORZ00910.1"/>
    </source>
</evidence>
<dbReference type="FunCoup" id="A0A1X2HNF3">
    <property type="interactions" value="22"/>
</dbReference>
<evidence type="ECO:0000256" key="2">
    <source>
        <dbReference type="SAM" id="MobiDB-lite"/>
    </source>
</evidence>
<feature type="compositionally biased region" description="Low complexity" evidence="2">
    <location>
        <begin position="43"/>
        <end position="58"/>
    </location>
</feature>
<dbReference type="PANTHER" id="PTHR13245">
    <property type="entry name" value="RRP15-LIKE PROTEIN"/>
    <property type="match status" value="1"/>
</dbReference>
<name>A0A1X2HNF3_SYNRA</name>
<reference evidence="3 4" key="1">
    <citation type="submission" date="2016-07" db="EMBL/GenBank/DDBJ databases">
        <title>Pervasive Adenine N6-methylation of Active Genes in Fungi.</title>
        <authorList>
            <consortium name="DOE Joint Genome Institute"/>
            <person name="Mondo S.J."/>
            <person name="Dannebaum R.O."/>
            <person name="Kuo R.C."/>
            <person name="Labutti K."/>
            <person name="Haridas S."/>
            <person name="Kuo A."/>
            <person name="Salamov A."/>
            <person name="Ahrendt S.R."/>
            <person name="Lipzen A."/>
            <person name="Sullivan W."/>
            <person name="Andreopoulos W.B."/>
            <person name="Clum A."/>
            <person name="Lindquist E."/>
            <person name="Daum C."/>
            <person name="Ramamoorthy G.K."/>
            <person name="Gryganskyi A."/>
            <person name="Culley D."/>
            <person name="Magnuson J.K."/>
            <person name="James T.Y."/>
            <person name="O'Malley M.A."/>
            <person name="Stajich J.E."/>
            <person name="Spatafora J.W."/>
            <person name="Visel A."/>
            <person name="Grigoriev I.V."/>
        </authorList>
    </citation>
    <scope>NUCLEOTIDE SEQUENCE [LARGE SCALE GENOMIC DNA]</scope>
    <source>
        <strain evidence="3 4">NRRL 2496</strain>
    </source>
</reference>
<dbReference type="AlphaFoldDB" id="A0A1X2HNF3"/>
<dbReference type="GO" id="GO:0000470">
    <property type="term" value="P:maturation of LSU-rRNA"/>
    <property type="evidence" value="ECO:0007669"/>
    <property type="project" value="TreeGrafter"/>
</dbReference>
<evidence type="ECO:0000313" key="4">
    <source>
        <dbReference type="Proteomes" id="UP000242180"/>
    </source>
</evidence>
<dbReference type="STRING" id="13706.A0A1X2HNF3"/>
<feature type="compositionally biased region" description="Acidic residues" evidence="2">
    <location>
        <begin position="14"/>
        <end position="42"/>
    </location>
</feature>
<comment type="similarity">
    <text evidence="1">Belongs to the RRP15 family.</text>
</comment>
<dbReference type="EMBL" id="MCGN01000002">
    <property type="protein sequence ID" value="ORZ00910.1"/>
    <property type="molecule type" value="Genomic_DNA"/>
</dbReference>
<organism evidence="3 4">
    <name type="scientific">Syncephalastrum racemosum</name>
    <name type="common">Filamentous fungus</name>
    <dbReference type="NCBI Taxonomy" id="13706"/>
    <lineage>
        <taxon>Eukaryota</taxon>
        <taxon>Fungi</taxon>
        <taxon>Fungi incertae sedis</taxon>
        <taxon>Mucoromycota</taxon>
        <taxon>Mucoromycotina</taxon>
        <taxon>Mucoromycetes</taxon>
        <taxon>Mucorales</taxon>
        <taxon>Syncephalastraceae</taxon>
        <taxon>Syncephalastrum</taxon>
    </lineage>
</organism>
<protein>
    <submittedName>
        <fullName evidence="3">Rrp15p-domain-containing protein</fullName>
    </submittedName>
</protein>
<feature type="region of interest" description="Disordered" evidence="2">
    <location>
        <begin position="1"/>
        <end position="88"/>
    </location>
</feature>
<dbReference type="InParanoid" id="A0A1X2HNF3"/>
<dbReference type="Pfam" id="PF07890">
    <property type="entry name" value="Rrp15p"/>
    <property type="match status" value="1"/>
</dbReference>
<dbReference type="InterPro" id="IPR012459">
    <property type="entry name" value="Rrp15"/>
</dbReference>
<sequence>MAKKDIQKRKRVEEEEQENQDDPMESDGFDASDVELEEDDSDTSSIHSNATTSTNSTNQEEDDDDFSDLKKNKDRAKSKKKNPEAFSEAMSKILASSLKGADKDQPILARSKGTERKIEDEKLEHRARKKLTAERKALKEKGRVIPDYTNFEYEKGLRKVATRGVVKLFNAVRTQQKATEVAVSGETKQSLAAKEKAQRLSTMSKANFLDLLKSGDKA</sequence>
<dbReference type="PANTHER" id="PTHR13245:SF14">
    <property type="entry name" value="RRP15-LIKE PROTEIN"/>
    <property type="match status" value="1"/>
</dbReference>
<dbReference type="GO" id="GO:0000460">
    <property type="term" value="P:maturation of 5.8S rRNA"/>
    <property type="evidence" value="ECO:0007669"/>
    <property type="project" value="TreeGrafter"/>
</dbReference>
<gene>
    <name evidence="3" type="ORF">BCR43DRAFT_486026</name>
</gene>
<dbReference type="OrthoDB" id="20949at2759"/>
<dbReference type="GO" id="GO:0030687">
    <property type="term" value="C:preribosome, large subunit precursor"/>
    <property type="evidence" value="ECO:0007669"/>
    <property type="project" value="TreeGrafter"/>
</dbReference>
<proteinExistence type="inferred from homology"/>
<comment type="caution">
    <text evidence="3">The sequence shown here is derived from an EMBL/GenBank/DDBJ whole genome shotgun (WGS) entry which is preliminary data.</text>
</comment>